<keyword evidence="4" id="KW-1185">Reference proteome</keyword>
<evidence type="ECO:0000313" key="3">
    <source>
        <dbReference type="EMBL" id="KAL0567499.1"/>
    </source>
</evidence>
<evidence type="ECO:0000313" key="4">
    <source>
        <dbReference type="Proteomes" id="UP001465976"/>
    </source>
</evidence>
<feature type="transmembrane region" description="Helical" evidence="2">
    <location>
        <begin position="332"/>
        <end position="362"/>
    </location>
</feature>
<proteinExistence type="predicted"/>
<dbReference type="EMBL" id="JBAHYK010001570">
    <property type="protein sequence ID" value="KAL0567499.1"/>
    <property type="molecule type" value="Genomic_DNA"/>
</dbReference>
<reference evidence="3 4" key="1">
    <citation type="submission" date="2024-02" db="EMBL/GenBank/DDBJ databases">
        <title>A draft genome for the cacao thread blight pathogen Marasmius crinis-equi.</title>
        <authorList>
            <person name="Cohen S.P."/>
            <person name="Baruah I.K."/>
            <person name="Amoako-Attah I."/>
            <person name="Bukari Y."/>
            <person name="Meinhardt L.W."/>
            <person name="Bailey B.A."/>
        </authorList>
    </citation>
    <scope>NUCLEOTIDE SEQUENCE [LARGE SCALE GENOMIC DNA]</scope>
    <source>
        <strain evidence="3 4">GH-76</strain>
    </source>
</reference>
<feature type="transmembrane region" description="Helical" evidence="2">
    <location>
        <begin position="66"/>
        <end position="85"/>
    </location>
</feature>
<feature type="region of interest" description="Disordered" evidence="1">
    <location>
        <begin position="1"/>
        <end position="29"/>
    </location>
</feature>
<name>A0ABR3EX71_9AGAR</name>
<accession>A0ABR3EX71</accession>
<evidence type="ECO:0000256" key="1">
    <source>
        <dbReference type="SAM" id="MobiDB-lite"/>
    </source>
</evidence>
<feature type="transmembrane region" description="Helical" evidence="2">
    <location>
        <begin position="91"/>
        <end position="114"/>
    </location>
</feature>
<protein>
    <submittedName>
        <fullName evidence="3">Uncharacterized protein</fullName>
    </submittedName>
</protein>
<keyword evidence="2" id="KW-0812">Transmembrane</keyword>
<dbReference type="Proteomes" id="UP001465976">
    <property type="component" value="Unassembled WGS sequence"/>
</dbReference>
<dbReference type="PANTHER" id="PTHR35043">
    <property type="entry name" value="TRANSCRIPTION FACTOR DOMAIN-CONTAINING PROTEIN"/>
    <property type="match status" value="1"/>
</dbReference>
<feature type="transmembrane region" description="Helical" evidence="2">
    <location>
        <begin position="267"/>
        <end position="285"/>
    </location>
</feature>
<gene>
    <name evidence="3" type="ORF">V5O48_014492</name>
</gene>
<organism evidence="3 4">
    <name type="scientific">Marasmius crinis-equi</name>
    <dbReference type="NCBI Taxonomy" id="585013"/>
    <lineage>
        <taxon>Eukaryota</taxon>
        <taxon>Fungi</taxon>
        <taxon>Dikarya</taxon>
        <taxon>Basidiomycota</taxon>
        <taxon>Agaricomycotina</taxon>
        <taxon>Agaricomycetes</taxon>
        <taxon>Agaricomycetidae</taxon>
        <taxon>Agaricales</taxon>
        <taxon>Marasmiineae</taxon>
        <taxon>Marasmiaceae</taxon>
        <taxon>Marasmius</taxon>
    </lineage>
</organism>
<sequence length="386" mass="44228">MNHPSEIHDRSSEPTIRNHEVHEGSPVRNKPEFLGPYSCLLEYTLDRGLINLSESEIKGNVNHGDIFAKLSAILSTGWFWVQIAARGAQGLLITELEVVTLSFTVLSFAAYFLWLDKPQRVRFPIRVSWELTSPREAKRHSTCDRRTGIISKLCSDLRRRISADHDDFFPNGLPIQTRQTIKFWSLIMPGFYPTIFFIRHTYILLSGNDNIDFGYGVRHINLFRTGSSNGMELSVGSWMFLAFVIVIVGSLHFIAWASQFPNLSLRGIWRTSTILLLIIPLLVALRTAGKIYLSQQHYFKGFLELRTQPGQTRWNTWKVIFRKGPRYLMHRVVIFVLDLIAAAGFTCYSVARFNLIVVAIIIPLRYGLPDAGYQDVNWLEYIPHIG</sequence>
<keyword evidence="2" id="KW-0472">Membrane</keyword>
<evidence type="ECO:0000256" key="2">
    <source>
        <dbReference type="SAM" id="Phobius"/>
    </source>
</evidence>
<dbReference type="PANTHER" id="PTHR35043:SF7">
    <property type="entry name" value="TRANSCRIPTION FACTOR DOMAIN-CONTAINING PROTEIN"/>
    <property type="match status" value="1"/>
</dbReference>
<feature type="transmembrane region" description="Helical" evidence="2">
    <location>
        <begin position="233"/>
        <end position="255"/>
    </location>
</feature>
<comment type="caution">
    <text evidence="3">The sequence shown here is derived from an EMBL/GenBank/DDBJ whole genome shotgun (WGS) entry which is preliminary data.</text>
</comment>
<keyword evidence="2" id="KW-1133">Transmembrane helix</keyword>